<dbReference type="CDD" id="cd00433">
    <property type="entry name" value="Peptidase_M17"/>
    <property type="match status" value="1"/>
</dbReference>
<dbReference type="PANTHER" id="PTHR11963:SF23">
    <property type="entry name" value="CYTOSOL AMINOPEPTIDASE"/>
    <property type="match status" value="1"/>
</dbReference>
<keyword evidence="8" id="KW-0479">Metal-binding</keyword>
<accession>A0A346DZ78</accession>
<proteinExistence type="inferred from homology"/>
<evidence type="ECO:0000256" key="4">
    <source>
        <dbReference type="ARBA" id="ARBA00022438"/>
    </source>
</evidence>
<feature type="binding site" evidence="8">
    <location>
        <position position="362"/>
    </location>
    <ligand>
        <name>Mn(2+)</name>
        <dbReference type="ChEBI" id="CHEBI:29035"/>
        <label>1</label>
    </ligand>
</feature>
<dbReference type="NCBIfam" id="NF002074">
    <property type="entry name" value="PRK00913.1-4"/>
    <property type="match status" value="1"/>
</dbReference>
<feature type="binding site" evidence="8">
    <location>
        <position position="283"/>
    </location>
    <ligand>
        <name>Mn(2+)</name>
        <dbReference type="ChEBI" id="CHEBI:29035"/>
        <label>1</label>
    </ligand>
</feature>
<evidence type="ECO:0000256" key="7">
    <source>
        <dbReference type="ARBA" id="ARBA00023211"/>
    </source>
</evidence>
<dbReference type="InterPro" id="IPR000819">
    <property type="entry name" value="Peptidase_M17_C"/>
</dbReference>
<dbReference type="Pfam" id="PF02789">
    <property type="entry name" value="Peptidase_M17_N"/>
    <property type="match status" value="1"/>
</dbReference>
<protein>
    <recommendedName>
        <fullName evidence="8">Probable cytosol aminopeptidase</fullName>
        <ecNumber evidence="8">3.4.11.1</ecNumber>
    </recommendedName>
    <alternativeName>
        <fullName evidence="8">Leucine aminopeptidase</fullName>
        <shortName evidence="8">LAP</shortName>
        <ecNumber evidence="8">3.4.11.10</ecNumber>
    </alternativeName>
    <alternativeName>
        <fullName evidence="8">Leucyl aminopeptidase</fullName>
    </alternativeName>
</protein>
<name>A0A346DZ78_9ENTR</name>
<dbReference type="EMBL" id="CP028374">
    <property type="protein sequence ID" value="AXN02033.1"/>
    <property type="molecule type" value="Genomic_DNA"/>
</dbReference>
<dbReference type="GO" id="GO:0030145">
    <property type="term" value="F:manganese ion binding"/>
    <property type="evidence" value="ECO:0007669"/>
    <property type="project" value="UniProtKB-UniRule"/>
</dbReference>
<feature type="active site" evidence="8">
    <location>
        <position position="364"/>
    </location>
</feature>
<feature type="binding site" evidence="8">
    <location>
        <position position="301"/>
    </location>
    <ligand>
        <name>Mn(2+)</name>
        <dbReference type="ChEBI" id="CHEBI:29035"/>
        <label>2</label>
    </ligand>
</feature>
<comment type="cofactor">
    <cofactor evidence="8">
        <name>Mn(2+)</name>
        <dbReference type="ChEBI" id="CHEBI:29035"/>
    </cofactor>
    <text evidence="8">Binds 2 manganese ions per subunit.</text>
</comment>
<evidence type="ECO:0000256" key="6">
    <source>
        <dbReference type="ARBA" id="ARBA00022801"/>
    </source>
</evidence>
<evidence type="ECO:0000256" key="3">
    <source>
        <dbReference type="ARBA" id="ARBA00009528"/>
    </source>
</evidence>
<evidence type="ECO:0000259" key="9">
    <source>
        <dbReference type="PROSITE" id="PS00631"/>
    </source>
</evidence>
<dbReference type="Gene3D" id="3.40.220.10">
    <property type="entry name" value="Leucine Aminopeptidase, subunit E, domain 1"/>
    <property type="match status" value="1"/>
</dbReference>
<reference evidence="10 11" key="1">
    <citation type="submission" date="2018-03" db="EMBL/GenBank/DDBJ databases">
        <title>A parallel universe: an anciently diverged bacterial symbiosis in a Hawaiian planthopper (Hemiptera: Cixiidae) reveals rearranged nutritional responsibilities.</title>
        <authorList>
            <person name="Bennett G."/>
            <person name="Mao M."/>
        </authorList>
    </citation>
    <scope>NUCLEOTIDE SEQUENCE [LARGE SCALE GENOMIC DNA]</scope>
    <source>
        <strain evidence="10 11">OLIH</strain>
    </source>
</reference>
<comment type="similarity">
    <text evidence="3 8">Belongs to the peptidase M17 family.</text>
</comment>
<dbReference type="EC" id="3.4.11.10" evidence="8"/>
<evidence type="ECO:0000256" key="2">
    <source>
        <dbReference type="ARBA" id="ARBA00000967"/>
    </source>
</evidence>
<dbReference type="SUPFAM" id="SSF53187">
    <property type="entry name" value="Zn-dependent exopeptidases"/>
    <property type="match status" value="1"/>
</dbReference>
<dbReference type="PROSITE" id="PS00631">
    <property type="entry name" value="CYTOSOL_AP"/>
    <property type="match status" value="1"/>
</dbReference>
<comment type="catalytic activity">
    <reaction evidence="2 8">
        <text>Release of an N-terminal amino acid, preferentially leucine, but not glutamic or aspartic acids.</text>
        <dbReference type="EC" id="3.4.11.10"/>
    </reaction>
</comment>
<dbReference type="InterPro" id="IPR008283">
    <property type="entry name" value="Peptidase_M17_N"/>
</dbReference>
<feature type="binding site" evidence="8">
    <location>
        <position position="362"/>
    </location>
    <ligand>
        <name>Mn(2+)</name>
        <dbReference type="ChEBI" id="CHEBI:29035"/>
        <label>2</label>
    </ligand>
</feature>
<feature type="binding site" evidence="8">
    <location>
        <position position="278"/>
    </location>
    <ligand>
        <name>Mn(2+)</name>
        <dbReference type="ChEBI" id="CHEBI:29035"/>
        <label>2</label>
    </ligand>
</feature>
<dbReference type="GO" id="GO:0005737">
    <property type="term" value="C:cytoplasm"/>
    <property type="evidence" value="ECO:0007669"/>
    <property type="project" value="UniProtKB-SubCell"/>
</dbReference>
<keyword evidence="4 8" id="KW-0031">Aminopeptidase</keyword>
<evidence type="ECO:0000313" key="10">
    <source>
        <dbReference type="EMBL" id="AXN02033.1"/>
    </source>
</evidence>
<dbReference type="AlphaFoldDB" id="A0A346DZ78"/>
<feature type="active site" evidence="8">
    <location>
        <position position="290"/>
    </location>
</feature>
<dbReference type="PRINTS" id="PR00481">
    <property type="entry name" value="LAMNOPPTDASE"/>
</dbReference>
<gene>
    <name evidence="8" type="primary">pepA</name>
    <name evidence="10" type="ORF">C9I82_055</name>
</gene>
<keyword evidence="7 8" id="KW-0464">Manganese</keyword>
<dbReference type="InterPro" id="IPR043472">
    <property type="entry name" value="Macro_dom-like"/>
</dbReference>
<dbReference type="GO" id="GO:0006508">
    <property type="term" value="P:proteolysis"/>
    <property type="evidence" value="ECO:0007669"/>
    <property type="project" value="UniProtKB-KW"/>
</dbReference>
<dbReference type="SUPFAM" id="SSF52949">
    <property type="entry name" value="Macro domain-like"/>
    <property type="match status" value="1"/>
</dbReference>
<dbReference type="Gene3D" id="3.40.630.10">
    <property type="entry name" value="Zn peptidases"/>
    <property type="match status" value="1"/>
</dbReference>
<evidence type="ECO:0000256" key="1">
    <source>
        <dbReference type="ARBA" id="ARBA00000135"/>
    </source>
</evidence>
<dbReference type="GO" id="GO:0070006">
    <property type="term" value="F:metalloaminopeptidase activity"/>
    <property type="evidence" value="ECO:0007669"/>
    <property type="project" value="InterPro"/>
</dbReference>
<comment type="function">
    <text evidence="8">Presumably involved in the processing and regular turnover of intracellular proteins. Catalyzes the removal of unsubstituted N-terminal amino acids from various peptides.</text>
</comment>
<evidence type="ECO:0000256" key="8">
    <source>
        <dbReference type="HAMAP-Rule" id="MF_00181"/>
    </source>
</evidence>
<comment type="catalytic activity">
    <reaction evidence="1 8">
        <text>Release of an N-terminal amino acid, Xaa-|-Yaa-, in which Xaa is preferably Leu, but may be other amino acids including Pro although not Arg or Lys, and Yaa may be Pro. Amino acid amides and methyl esters are also readily hydrolyzed, but rates on arylamides are exceedingly low.</text>
        <dbReference type="EC" id="3.4.11.1"/>
    </reaction>
</comment>
<dbReference type="InterPro" id="IPR023042">
    <property type="entry name" value="Peptidase_M17_leu_NH2_pept"/>
</dbReference>
<keyword evidence="6 8" id="KW-0378">Hydrolase</keyword>
<sequence>MYKGQFMKFNVKNIDIKKEKNIYIITGIFEKYKLSKYTKIIDAFTRNYISSLFKENIFQNCKIGQSLFLNYLPNLPFTKVLLVYCGKEKKYDEYTYKKIIKSIINTLNYVSYKKVFFSISNINIINKDEYWKIRLGIEYFRECMYEFKKFKRNINSSLSHISKEIIFPIKLNKDKIIYDNAIKDALIISNAVEYVKNLSNMPPNICNSNYLIKKTYNFANKHKNKINIKILKKNEIEKLNMNAYLSVSNGSINEPMISIIKYNGNNNLKLKPIVIIGKGVTFDCGGISIKPSSKMDEMKYDMCGAASIYGIMHVISELNIPLNVIGISVVCENMISERSYRPGDIIKTMSGKTVEILNTDAEGRLILCDILHYVRKFNPEMIIDIATLTGACVVALGHHMSGFMSNNKLLIKQIIKASIETGDLVWNLPISKIYHKNLQSNIADMTNTGIGGAGAITAACFLSKFISKKLSWIHLDIAGTAWHYSKRNYATGRPVKLISQFLINYSSLYKR</sequence>
<evidence type="ECO:0000313" key="11">
    <source>
        <dbReference type="Proteomes" id="UP000256856"/>
    </source>
</evidence>
<feature type="domain" description="Cytosol aminopeptidase" evidence="9">
    <location>
        <begin position="358"/>
        <end position="365"/>
    </location>
</feature>
<dbReference type="Pfam" id="PF00883">
    <property type="entry name" value="Peptidase_M17"/>
    <property type="match status" value="1"/>
</dbReference>
<dbReference type="Proteomes" id="UP000256856">
    <property type="component" value="Chromosome"/>
</dbReference>
<feature type="binding site" evidence="8">
    <location>
        <position position="360"/>
    </location>
    <ligand>
        <name>Mn(2+)</name>
        <dbReference type="ChEBI" id="CHEBI:29035"/>
        <label>1</label>
    </ligand>
</feature>
<keyword evidence="11" id="KW-1185">Reference proteome</keyword>
<keyword evidence="8" id="KW-0963">Cytoplasm</keyword>
<comment type="subcellular location">
    <subcellularLocation>
        <location evidence="8">Cytoplasm</location>
    </subcellularLocation>
</comment>
<dbReference type="PANTHER" id="PTHR11963">
    <property type="entry name" value="LEUCINE AMINOPEPTIDASE-RELATED"/>
    <property type="match status" value="1"/>
</dbReference>
<dbReference type="KEGG" id="ppet:C9I82_055"/>
<keyword evidence="5 8" id="KW-0645">Protease</keyword>
<dbReference type="EC" id="3.4.11.1" evidence="8"/>
<organism evidence="10 11">
    <name type="scientific">Candidatus Purcelliella pentastirinorum</name>
    <dbReference type="NCBI Taxonomy" id="472834"/>
    <lineage>
        <taxon>Bacteria</taxon>
        <taxon>Pseudomonadati</taxon>
        <taxon>Pseudomonadota</taxon>
        <taxon>Gammaproteobacteria</taxon>
        <taxon>Enterobacterales</taxon>
        <taxon>Enterobacteriaceae</taxon>
        <taxon>Candidatus Purcelliella</taxon>
    </lineage>
</organism>
<dbReference type="HAMAP" id="MF_00181">
    <property type="entry name" value="Cytosol_peptidase_M17"/>
    <property type="match status" value="1"/>
</dbReference>
<dbReference type="InterPro" id="IPR011356">
    <property type="entry name" value="Leucine_aapep/pepB"/>
</dbReference>
<evidence type="ECO:0000256" key="5">
    <source>
        <dbReference type="ARBA" id="ARBA00022670"/>
    </source>
</evidence>
<feature type="binding site" evidence="8">
    <location>
        <position position="283"/>
    </location>
    <ligand>
        <name>Mn(2+)</name>
        <dbReference type="ChEBI" id="CHEBI:29035"/>
        <label>2</label>
    </ligand>
</feature>